<dbReference type="Proteomes" id="UP000218334">
    <property type="component" value="Unassembled WGS sequence"/>
</dbReference>
<keyword evidence="1" id="KW-0175">Coiled coil</keyword>
<reference evidence="4" key="1">
    <citation type="journal article" date="2017" name="Nat. Ecol. Evol.">
        <title>Genome expansion and lineage-specific genetic innovations in the forest pathogenic fungi Armillaria.</title>
        <authorList>
            <person name="Sipos G."/>
            <person name="Prasanna A.N."/>
            <person name="Walter M.C."/>
            <person name="O'Connor E."/>
            <person name="Balint B."/>
            <person name="Krizsan K."/>
            <person name="Kiss B."/>
            <person name="Hess J."/>
            <person name="Varga T."/>
            <person name="Slot J."/>
            <person name="Riley R."/>
            <person name="Boka B."/>
            <person name="Rigling D."/>
            <person name="Barry K."/>
            <person name="Lee J."/>
            <person name="Mihaltcheva S."/>
            <person name="LaButti K."/>
            <person name="Lipzen A."/>
            <person name="Waldron R."/>
            <person name="Moloney N.M."/>
            <person name="Sperisen C."/>
            <person name="Kredics L."/>
            <person name="Vagvoelgyi C."/>
            <person name="Patrignani A."/>
            <person name="Fitzpatrick D."/>
            <person name="Nagy I."/>
            <person name="Doyle S."/>
            <person name="Anderson J.B."/>
            <person name="Grigoriev I.V."/>
            <person name="Gueldener U."/>
            <person name="Muensterkoetter M."/>
            <person name="Nagy L.G."/>
        </authorList>
    </citation>
    <scope>NUCLEOTIDE SEQUENCE [LARGE SCALE GENOMIC DNA]</scope>
    <source>
        <strain evidence="4">28-4</strain>
    </source>
</reference>
<evidence type="ECO:0000256" key="2">
    <source>
        <dbReference type="SAM" id="MobiDB-lite"/>
    </source>
</evidence>
<protein>
    <submittedName>
        <fullName evidence="3">Uncharacterized protein</fullName>
    </submittedName>
</protein>
<gene>
    <name evidence="3" type="ORF">ARMSODRAFT_973361</name>
</gene>
<proteinExistence type="predicted"/>
<dbReference type="AlphaFoldDB" id="A0A2H3C4P7"/>
<evidence type="ECO:0000313" key="4">
    <source>
        <dbReference type="Proteomes" id="UP000218334"/>
    </source>
</evidence>
<evidence type="ECO:0000313" key="3">
    <source>
        <dbReference type="EMBL" id="PBK71787.1"/>
    </source>
</evidence>
<dbReference type="EMBL" id="KZ293423">
    <property type="protein sequence ID" value="PBK71787.1"/>
    <property type="molecule type" value="Genomic_DNA"/>
</dbReference>
<organism evidence="3 4">
    <name type="scientific">Armillaria solidipes</name>
    <dbReference type="NCBI Taxonomy" id="1076256"/>
    <lineage>
        <taxon>Eukaryota</taxon>
        <taxon>Fungi</taxon>
        <taxon>Dikarya</taxon>
        <taxon>Basidiomycota</taxon>
        <taxon>Agaricomycotina</taxon>
        <taxon>Agaricomycetes</taxon>
        <taxon>Agaricomycetidae</taxon>
        <taxon>Agaricales</taxon>
        <taxon>Marasmiineae</taxon>
        <taxon>Physalacriaceae</taxon>
        <taxon>Armillaria</taxon>
    </lineage>
</organism>
<evidence type="ECO:0000256" key="1">
    <source>
        <dbReference type="SAM" id="Coils"/>
    </source>
</evidence>
<feature type="region of interest" description="Disordered" evidence="2">
    <location>
        <begin position="102"/>
        <end position="203"/>
    </location>
</feature>
<sequence length="340" mass="38660">MSSANEYCCSITPEPYEPAPTPFKLTFEEYKVLVSAHEEWKVAKGKEAHEEKLRMDQEAQKAKVEALRQAAEKKKEDEWLAEEKWLADEKELQYLAEVKQQKEAVEKKKHNDLKKKKEKKKLRKDKERGTDGDTEREKSEASKEKALKRLKEKQDSKWKATVPAGPKRKHATKSSSMVADSDKEGMPGPSKKMRTEISGPAEGEEEFGGNKHCMWCRLDGVQCFACPASKKSAWGHTCSHYRTKKAMCSFNKGMSSTMAVCSEEVLEVLEKLTCTVETLTNKVDVLTGQVVNLWSHVDDLVNDFQSKEINSLEELISNMEEWQASCMELKDLEGVNSETL</sequence>
<name>A0A2H3C4P7_9AGAR</name>
<keyword evidence="4" id="KW-1185">Reference proteome</keyword>
<accession>A0A2H3C4P7</accession>
<feature type="compositionally biased region" description="Basic residues" evidence="2">
    <location>
        <begin position="107"/>
        <end position="123"/>
    </location>
</feature>
<feature type="coiled-coil region" evidence="1">
    <location>
        <begin position="269"/>
        <end position="332"/>
    </location>
</feature>
<feature type="compositionally biased region" description="Basic and acidic residues" evidence="2">
    <location>
        <begin position="124"/>
        <end position="158"/>
    </location>
</feature>